<dbReference type="InterPro" id="IPR036291">
    <property type="entry name" value="NAD(P)-bd_dom_sf"/>
</dbReference>
<organism evidence="1 2">
    <name type="scientific">Angomonas deanei</name>
    <dbReference type="NCBI Taxonomy" id="59799"/>
    <lineage>
        <taxon>Eukaryota</taxon>
        <taxon>Discoba</taxon>
        <taxon>Euglenozoa</taxon>
        <taxon>Kinetoplastea</taxon>
        <taxon>Metakinetoplastina</taxon>
        <taxon>Trypanosomatida</taxon>
        <taxon>Trypanosomatidae</taxon>
        <taxon>Strigomonadinae</taxon>
        <taxon>Angomonas</taxon>
    </lineage>
</organism>
<sequence length="118" mass="13060">MTTEERGVDLVVDVAGPSSLNESIACARRHGTIVAIGVLTMQFPPEGMDYATLLMKQVHLRGLLVGPRKDFEELLDLCAANQIHPVLSPETFTFPQLKEALRQLQSQKHIGKIIIKVE</sequence>
<dbReference type="Pfam" id="PF13602">
    <property type="entry name" value="ADH_zinc_N_2"/>
    <property type="match status" value="1"/>
</dbReference>
<gene>
    <name evidence="1" type="ORF">ADEAN_000562300</name>
</gene>
<proteinExistence type="predicted"/>
<dbReference type="PANTHER" id="PTHR45033:SF2">
    <property type="entry name" value="ZINC-TYPE ALCOHOL DEHYDROGENASE-LIKE PROTEIN C1773.06C"/>
    <property type="match status" value="1"/>
</dbReference>
<reference evidence="1 2" key="1">
    <citation type="submission" date="2020-08" db="EMBL/GenBank/DDBJ databases">
        <authorList>
            <person name="Newling K."/>
            <person name="Davey J."/>
            <person name="Forrester S."/>
        </authorList>
    </citation>
    <scope>NUCLEOTIDE SEQUENCE [LARGE SCALE GENOMIC DNA]</scope>
    <source>
        <strain evidence="2">Crithidia deanei Carvalho (ATCC PRA-265)</strain>
    </source>
</reference>
<dbReference type="OrthoDB" id="9930022at2759"/>
<dbReference type="VEuPathDB" id="TriTrypDB:ADEAN_000562300"/>
<dbReference type="InterPro" id="IPR052711">
    <property type="entry name" value="Zinc_ADH-like"/>
</dbReference>
<name>A0A7G2CGH2_9TRYP</name>
<keyword evidence="2" id="KW-1185">Reference proteome</keyword>
<evidence type="ECO:0000313" key="1">
    <source>
        <dbReference type="EMBL" id="CAD2218137.1"/>
    </source>
</evidence>
<dbReference type="Gene3D" id="3.90.180.10">
    <property type="entry name" value="Medium-chain alcohol dehydrogenases, catalytic domain"/>
    <property type="match status" value="1"/>
</dbReference>
<dbReference type="AlphaFoldDB" id="A0A7G2CGH2"/>
<evidence type="ECO:0000313" key="2">
    <source>
        <dbReference type="Proteomes" id="UP000515908"/>
    </source>
</evidence>
<accession>A0A7G2CGH2</accession>
<protein>
    <submittedName>
        <fullName evidence="1">Zinc-binding dehydrogenase, putative</fullName>
    </submittedName>
</protein>
<dbReference type="EMBL" id="LR877154">
    <property type="protein sequence ID" value="CAD2218137.1"/>
    <property type="molecule type" value="Genomic_DNA"/>
</dbReference>
<dbReference type="PANTHER" id="PTHR45033">
    <property type="match status" value="1"/>
</dbReference>
<dbReference type="SUPFAM" id="SSF51735">
    <property type="entry name" value="NAD(P)-binding Rossmann-fold domains"/>
    <property type="match status" value="1"/>
</dbReference>
<dbReference type="Proteomes" id="UP000515908">
    <property type="component" value="Chromosome 10"/>
</dbReference>